<dbReference type="Proteomes" id="UP000198319">
    <property type="component" value="Unassembled WGS sequence"/>
</dbReference>
<dbReference type="AlphaFoldDB" id="A0A1S1JED7"/>
<dbReference type="OrthoDB" id="1342391at2"/>
<feature type="chain" id="PRO_5010327409" description="Lipoprotein" evidence="1">
    <location>
        <begin position="24"/>
        <end position="190"/>
    </location>
</feature>
<protein>
    <recommendedName>
        <fullName evidence="6">Lipoprotein</fullName>
    </recommendedName>
</protein>
<accession>A0A1S1JED7</accession>
<dbReference type="RefSeq" id="WP_070906303.1">
    <property type="nucleotide sequence ID" value="NZ_MIKE01000011.1"/>
</dbReference>
<proteinExistence type="predicted"/>
<reference evidence="2" key="2">
    <citation type="submission" date="2016-09" db="EMBL/GenBank/DDBJ databases">
        <authorList>
            <person name="Capua I."/>
            <person name="De Benedictis P."/>
            <person name="Joannis T."/>
            <person name="Lombin L.H."/>
            <person name="Cattoli G."/>
        </authorList>
    </citation>
    <scope>NUCLEOTIDE SEQUENCE [LARGE SCALE GENOMIC DNA]</scope>
    <source>
        <strain evidence="2">MSU</strain>
    </source>
</reference>
<evidence type="ECO:0000313" key="5">
    <source>
        <dbReference type="Proteomes" id="UP000198319"/>
    </source>
</evidence>
<comment type="caution">
    <text evidence="2">The sequence shown here is derived from an EMBL/GenBank/DDBJ whole genome shotgun (WGS) entry which is preliminary data.</text>
</comment>
<evidence type="ECO:0008006" key="6">
    <source>
        <dbReference type="Google" id="ProtNLM"/>
    </source>
</evidence>
<evidence type="ECO:0000256" key="1">
    <source>
        <dbReference type="SAM" id="SignalP"/>
    </source>
</evidence>
<dbReference type="EMBL" id="MUHG01000005">
    <property type="protein sequence ID" value="OXB20915.1"/>
    <property type="molecule type" value="Genomic_DNA"/>
</dbReference>
<reference evidence="4" key="1">
    <citation type="submission" date="2016-09" db="EMBL/GenBank/DDBJ databases">
        <authorList>
            <person name="Chen S."/>
            <person name="Walker E."/>
        </authorList>
    </citation>
    <scope>NUCLEOTIDE SEQUENCE [LARGE SCALE GENOMIC DNA]</scope>
    <source>
        <strain evidence="4">MSU</strain>
    </source>
</reference>
<dbReference type="EMBL" id="MIKE01000011">
    <property type="protein sequence ID" value="OHT46603.1"/>
    <property type="molecule type" value="Genomic_DNA"/>
</dbReference>
<name>A0A1S1JED7_9FLAO</name>
<dbReference type="PROSITE" id="PS51257">
    <property type="entry name" value="PROKAR_LIPOPROTEIN"/>
    <property type="match status" value="1"/>
</dbReference>
<evidence type="ECO:0000313" key="4">
    <source>
        <dbReference type="Proteomes" id="UP000180252"/>
    </source>
</evidence>
<organism evidence="2 4">
    <name type="scientific">Flavobacterium tructae</name>
    <dbReference type="NCBI Taxonomy" id="1114873"/>
    <lineage>
        <taxon>Bacteria</taxon>
        <taxon>Pseudomonadati</taxon>
        <taxon>Bacteroidota</taxon>
        <taxon>Flavobacteriia</taxon>
        <taxon>Flavobacteriales</taxon>
        <taxon>Flavobacteriaceae</taxon>
        <taxon>Flavobacterium</taxon>
    </lineage>
</organism>
<keyword evidence="1" id="KW-0732">Signal</keyword>
<dbReference type="Proteomes" id="UP000180252">
    <property type="component" value="Unassembled WGS sequence"/>
</dbReference>
<keyword evidence="5" id="KW-1185">Reference proteome</keyword>
<evidence type="ECO:0000313" key="2">
    <source>
        <dbReference type="EMBL" id="OHT46603.1"/>
    </source>
</evidence>
<feature type="signal peptide" evidence="1">
    <location>
        <begin position="1"/>
        <end position="23"/>
    </location>
</feature>
<gene>
    <name evidence="3" type="ORF">B0A71_04785</name>
    <name evidence="2" type="ORF">BHE19_03605</name>
</gene>
<reference evidence="3 5" key="3">
    <citation type="submission" date="2016-11" db="EMBL/GenBank/DDBJ databases">
        <title>Whole genomes of Flavobacteriaceae.</title>
        <authorList>
            <person name="Stine C."/>
            <person name="Li C."/>
            <person name="Tadesse D."/>
        </authorList>
    </citation>
    <scope>NUCLEOTIDE SEQUENCE [LARGE SCALE GENOMIC DNA]</scope>
    <source>
        <strain evidence="3 5">ATCC BAA-2541</strain>
    </source>
</reference>
<sequence>MKRKILILIVFQALLLSCSSINHNRYESINTFLKTKITNNESIIIIKEKADLRNALRIFYGGDKTAEVQENYRSSLFDQKSYDIMLETYSNDTIKKYWKPKDFPGFDFIFENRLGMWNTKFLDKYENKPGLVFSISDPVFYKNKKYVLFHFSRGSTGDIEGLIHENKTIIMQKVKGKWQIVDEVSDYIYH</sequence>
<evidence type="ECO:0000313" key="3">
    <source>
        <dbReference type="EMBL" id="OXB20915.1"/>
    </source>
</evidence>